<dbReference type="Pfam" id="PF06724">
    <property type="entry name" value="DUF1206"/>
    <property type="match status" value="3"/>
</dbReference>
<comment type="caution">
    <text evidence="3">The sequence shown here is derived from an EMBL/GenBank/DDBJ whole genome shotgun (WGS) entry which is preliminary data.</text>
</comment>
<gene>
    <name evidence="3" type="ORF">J2Z17_001222</name>
</gene>
<feature type="transmembrane region" description="Helical" evidence="1">
    <location>
        <begin position="20"/>
        <end position="37"/>
    </location>
</feature>
<evidence type="ECO:0000259" key="2">
    <source>
        <dbReference type="Pfam" id="PF06724"/>
    </source>
</evidence>
<name>A0ABS4DVS8_9HYPH</name>
<sequence>MQTRPRLEWLARAGYGARGVVFLLVAGLALFSTFGGSGKPDTKSAMQTLLSQPLGRVWLGLIALGLLGFVAWRLAQSIGNADTHKDDLKGYIIRAALLGSAATYVGLAIYAGGHALGMIGGSGDSDESKRSMAAWIMGQPFGPWLAGLVGLGFVIGGGVTIWKGVSQKFRKYIKLGGDRTSPLALICVYGLSARGAVFAIVGVFFCYAAFTVDPDQAGSMGDALAWVRQLPFGAILYFIVALGLAAFGLYNMIEARYRIVDTPDVQDLKHPLSN</sequence>
<feature type="transmembrane region" description="Helical" evidence="1">
    <location>
        <begin position="230"/>
        <end position="250"/>
    </location>
</feature>
<keyword evidence="4" id="KW-1185">Reference proteome</keyword>
<feature type="transmembrane region" description="Helical" evidence="1">
    <location>
        <begin position="183"/>
        <end position="210"/>
    </location>
</feature>
<dbReference type="RefSeq" id="WP_209943176.1">
    <property type="nucleotide sequence ID" value="NZ_JAGGJU010000003.1"/>
</dbReference>
<evidence type="ECO:0000256" key="1">
    <source>
        <dbReference type="SAM" id="Phobius"/>
    </source>
</evidence>
<feature type="domain" description="DUF1206" evidence="2">
    <location>
        <begin position="190"/>
        <end position="258"/>
    </location>
</feature>
<proteinExistence type="predicted"/>
<dbReference type="InterPro" id="IPR009597">
    <property type="entry name" value="DUF1206"/>
</dbReference>
<keyword evidence="1" id="KW-0812">Transmembrane</keyword>
<feature type="domain" description="DUF1206" evidence="2">
    <location>
        <begin position="13"/>
        <end position="77"/>
    </location>
</feature>
<dbReference type="EMBL" id="JAGGJU010000003">
    <property type="protein sequence ID" value="MBP1849801.1"/>
    <property type="molecule type" value="Genomic_DNA"/>
</dbReference>
<reference evidence="3 4" key="1">
    <citation type="submission" date="2021-03" db="EMBL/GenBank/DDBJ databases">
        <title>Genomic Encyclopedia of Type Strains, Phase IV (KMG-IV): sequencing the most valuable type-strain genomes for metagenomic binning, comparative biology and taxonomic classification.</title>
        <authorList>
            <person name="Goeker M."/>
        </authorList>
    </citation>
    <scope>NUCLEOTIDE SEQUENCE [LARGE SCALE GENOMIC DNA]</scope>
    <source>
        <strain evidence="3 4">DSM 21600</strain>
    </source>
</reference>
<feature type="transmembrane region" description="Helical" evidence="1">
    <location>
        <begin position="96"/>
        <end position="121"/>
    </location>
</feature>
<feature type="transmembrane region" description="Helical" evidence="1">
    <location>
        <begin position="141"/>
        <end position="162"/>
    </location>
</feature>
<feature type="transmembrane region" description="Helical" evidence="1">
    <location>
        <begin position="57"/>
        <end position="75"/>
    </location>
</feature>
<feature type="domain" description="DUF1206" evidence="2">
    <location>
        <begin position="97"/>
        <end position="165"/>
    </location>
</feature>
<evidence type="ECO:0000313" key="3">
    <source>
        <dbReference type="EMBL" id="MBP1849801.1"/>
    </source>
</evidence>
<accession>A0ABS4DVS8</accession>
<keyword evidence="1" id="KW-0472">Membrane</keyword>
<keyword evidence="1" id="KW-1133">Transmembrane helix</keyword>
<dbReference type="Proteomes" id="UP000759443">
    <property type="component" value="Unassembled WGS sequence"/>
</dbReference>
<evidence type="ECO:0000313" key="4">
    <source>
        <dbReference type="Proteomes" id="UP000759443"/>
    </source>
</evidence>
<organism evidence="3 4">
    <name type="scientific">Rhizobium halophytocola</name>
    <dbReference type="NCBI Taxonomy" id="735519"/>
    <lineage>
        <taxon>Bacteria</taxon>
        <taxon>Pseudomonadati</taxon>
        <taxon>Pseudomonadota</taxon>
        <taxon>Alphaproteobacteria</taxon>
        <taxon>Hyphomicrobiales</taxon>
        <taxon>Rhizobiaceae</taxon>
        <taxon>Rhizobium/Agrobacterium group</taxon>
        <taxon>Rhizobium</taxon>
    </lineage>
</organism>
<protein>
    <recommendedName>
        <fullName evidence="2">DUF1206 domain-containing protein</fullName>
    </recommendedName>
</protein>